<evidence type="ECO:0000313" key="2">
    <source>
        <dbReference type="EMBL" id="MCY9598888.1"/>
    </source>
</evidence>
<feature type="transmembrane region" description="Helical" evidence="1">
    <location>
        <begin position="85"/>
        <end position="103"/>
    </location>
</feature>
<organism evidence="3 4">
    <name type="scientific">Paenibacillus chitinolyticus</name>
    <dbReference type="NCBI Taxonomy" id="79263"/>
    <lineage>
        <taxon>Bacteria</taxon>
        <taxon>Bacillati</taxon>
        <taxon>Bacillota</taxon>
        <taxon>Bacilli</taxon>
        <taxon>Bacillales</taxon>
        <taxon>Paenibacillaceae</taxon>
        <taxon>Paenibacillus</taxon>
    </lineage>
</organism>
<dbReference type="KEGG" id="pchi:PC41400_05090"/>
<accession>A0A410WRP2</accession>
<keyword evidence="5" id="KW-1185">Reference proteome</keyword>
<proteinExistence type="predicted"/>
<feature type="transmembrane region" description="Helical" evidence="1">
    <location>
        <begin position="326"/>
        <end position="345"/>
    </location>
</feature>
<keyword evidence="1" id="KW-0812">Transmembrane</keyword>
<dbReference type="Proteomes" id="UP001527202">
    <property type="component" value="Unassembled WGS sequence"/>
</dbReference>
<dbReference type="GeneID" id="95374188"/>
<feature type="transmembrane region" description="Helical" evidence="1">
    <location>
        <begin position="135"/>
        <end position="159"/>
    </location>
</feature>
<dbReference type="EMBL" id="CP026520">
    <property type="protein sequence ID" value="QAV17089.1"/>
    <property type="molecule type" value="Genomic_DNA"/>
</dbReference>
<feature type="transmembrane region" description="Helical" evidence="1">
    <location>
        <begin position="194"/>
        <end position="211"/>
    </location>
</feature>
<feature type="transmembrane region" description="Helical" evidence="1">
    <location>
        <begin position="357"/>
        <end position="376"/>
    </location>
</feature>
<dbReference type="Pfam" id="PF19528">
    <property type="entry name" value="DUF6056"/>
    <property type="match status" value="1"/>
</dbReference>
<feature type="transmembrane region" description="Helical" evidence="1">
    <location>
        <begin position="110"/>
        <end position="129"/>
    </location>
</feature>
<keyword evidence="1" id="KW-1133">Transmembrane helix</keyword>
<keyword evidence="1" id="KW-0472">Membrane</keyword>
<dbReference type="OrthoDB" id="1661582at2"/>
<reference evidence="3 4" key="1">
    <citation type="submission" date="2018-01" db="EMBL/GenBank/DDBJ databases">
        <title>The whole genome sequencing and assembly of Paenibacillus chitinolyticus KCCM 41400 strain.</title>
        <authorList>
            <person name="Kim J.-Y."/>
            <person name="Park M.-K."/>
            <person name="Lee Y.-J."/>
            <person name="Yi H."/>
            <person name="Bahn Y.-S."/>
            <person name="Kim J.F."/>
            <person name="Lee D.-W."/>
        </authorList>
    </citation>
    <scope>NUCLEOTIDE SEQUENCE [LARGE SCALE GENOMIC DNA]</scope>
    <source>
        <strain evidence="3 4">KCCM 41400</strain>
    </source>
</reference>
<gene>
    <name evidence="2" type="ORF">M5X16_24325</name>
    <name evidence="3" type="ORF">PC41400_05090</name>
</gene>
<dbReference type="InterPro" id="IPR045691">
    <property type="entry name" value="DUF6056"/>
</dbReference>
<feature type="transmembrane region" description="Helical" evidence="1">
    <location>
        <begin position="171"/>
        <end position="188"/>
    </location>
</feature>
<dbReference type="RefSeq" id="WP_042234018.1">
    <property type="nucleotide sequence ID" value="NZ_CP026520.1"/>
</dbReference>
<dbReference type="EMBL" id="JAMDMJ010000035">
    <property type="protein sequence ID" value="MCY9598888.1"/>
    <property type="molecule type" value="Genomic_DNA"/>
</dbReference>
<feature type="transmembrane region" description="Helical" evidence="1">
    <location>
        <begin position="218"/>
        <end position="238"/>
    </location>
</feature>
<feature type="transmembrane region" description="Helical" evidence="1">
    <location>
        <begin position="300"/>
        <end position="320"/>
    </location>
</feature>
<reference evidence="2 5" key="2">
    <citation type="submission" date="2022-05" db="EMBL/GenBank/DDBJ databases">
        <title>Genome Sequencing of Bee-Associated Microbes.</title>
        <authorList>
            <person name="Dunlap C."/>
        </authorList>
    </citation>
    <scope>NUCLEOTIDE SEQUENCE [LARGE SCALE GENOMIC DNA]</scope>
    <source>
        <strain evidence="2 5">NRRL B-23120</strain>
    </source>
</reference>
<dbReference type="AlphaFoldDB" id="A0A410WRP2"/>
<sequence>MTYKNITKYILYSILLLFFFYFLIINILMPLTPDDFSRATVSHTGKKITNIWDIVYSQYYFYQVVNGRAIVHAFVELFMMLGKDLFNIINSLVFISLCVLILIHSGIKEINKFVGFHFILVVILLWFGLPSIGDTIFWLSGSVNYLWTAVFSLSFLLPFRFAIEGKELLNSNKKAHILMLVLGLLAGWSHENTAMLTGCFLFFIFLYFWFGKIKIARYLYTGALSFVIGALFLFLAPANFNRVKSMGYTDNYDLWRQVKIGFESIKYILKSSQFIFVLFFFLILIYIWTSKRSRVKNNKAIIQVLIYFSAACVSIIPMLVSPEFPPRSFFASATFVVISIVMLYRVISTEINSSLKVISLFILGILLVMSMSRVYLDYNKIHETHTAREALITESKQKGIYSVSLPKMPLATDKYIFVYEINKSPDYIANGVYAQYYDLDSVVLEGDYLKVYTTDDSLAGWYKIYYDSGQSFREKESTYVIHATALDKNQLYFNYPETEIKQLRLDFPASATANVTIEKIVINQNGVAKEIDMDKLGKNIQPVSGILNYSVDKSVLKISIEGENPHLIIRNFNELVETTK</sequence>
<protein>
    <submittedName>
        <fullName evidence="2">DUF6056 family protein</fullName>
    </submittedName>
</protein>
<evidence type="ECO:0000313" key="4">
    <source>
        <dbReference type="Proteomes" id="UP000288943"/>
    </source>
</evidence>
<feature type="transmembrane region" description="Helical" evidence="1">
    <location>
        <begin position="9"/>
        <end position="29"/>
    </location>
</feature>
<evidence type="ECO:0000313" key="3">
    <source>
        <dbReference type="EMBL" id="QAV17089.1"/>
    </source>
</evidence>
<feature type="transmembrane region" description="Helical" evidence="1">
    <location>
        <begin position="267"/>
        <end position="288"/>
    </location>
</feature>
<dbReference type="Proteomes" id="UP000288943">
    <property type="component" value="Chromosome"/>
</dbReference>
<evidence type="ECO:0000256" key="1">
    <source>
        <dbReference type="SAM" id="Phobius"/>
    </source>
</evidence>
<name>A0A410WRP2_9BACL</name>
<evidence type="ECO:0000313" key="5">
    <source>
        <dbReference type="Proteomes" id="UP001527202"/>
    </source>
</evidence>